<accession>A0A6M0CKC3</accession>
<sequence>MSAKMFPIPASATLNVKFDRQLSSNASVRLYDLTGNVVISKEVPKGDSANLNVRNIPSGIYIITIDEPKSGMAIKKKVVIN</sequence>
<gene>
    <name evidence="3" type="ORF">GWK10_13750</name>
</gene>
<evidence type="ECO:0000313" key="4">
    <source>
        <dbReference type="Proteomes" id="UP000474296"/>
    </source>
</evidence>
<organism evidence="3 4">
    <name type="scientific">Spongiivirga citrea</name>
    <dbReference type="NCBI Taxonomy" id="1481457"/>
    <lineage>
        <taxon>Bacteria</taxon>
        <taxon>Pseudomonadati</taxon>
        <taxon>Bacteroidota</taxon>
        <taxon>Flavobacteriia</taxon>
        <taxon>Flavobacteriales</taxon>
        <taxon>Flavobacteriaceae</taxon>
        <taxon>Spongiivirga</taxon>
    </lineage>
</organism>
<protein>
    <submittedName>
        <fullName evidence="3">T9SS type A sorting domain-containing protein</fullName>
    </submittedName>
</protein>
<feature type="domain" description="Secretion system C-terminal sorting" evidence="2">
    <location>
        <begin position="5"/>
        <end position="79"/>
    </location>
</feature>
<evidence type="ECO:0000256" key="1">
    <source>
        <dbReference type="ARBA" id="ARBA00022729"/>
    </source>
</evidence>
<dbReference type="EMBL" id="JAABOQ010000005">
    <property type="protein sequence ID" value="NER18281.1"/>
    <property type="molecule type" value="Genomic_DNA"/>
</dbReference>
<dbReference type="InterPro" id="IPR026444">
    <property type="entry name" value="Secre_tail"/>
</dbReference>
<evidence type="ECO:0000259" key="2">
    <source>
        <dbReference type="Pfam" id="PF18962"/>
    </source>
</evidence>
<dbReference type="Proteomes" id="UP000474296">
    <property type="component" value="Unassembled WGS sequence"/>
</dbReference>
<dbReference type="Gene3D" id="2.60.40.3080">
    <property type="match status" value="1"/>
</dbReference>
<comment type="caution">
    <text evidence="3">The sequence shown here is derived from an EMBL/GenBank/DDBJ whole genome shotgun (WGS) entry which is preliminary data.</text>
</comment>
<keyword evidence="4" id="KW-1185">Reference proteome</keyword>
<keyword evidence="1" id="KW-0732">Signal</keyword>
<name>A0A6M0CKC3_9FLAO</name>
<dbReference type="NCBIfam" id="TIGR04183">
    <property type="entry name" value="Por_Secre_tail"/>
    <property type="match status" value="1"/>
</dbReference>
<reference evidence="3 4" key="1">
    <citation type="submission" date="2020-01" db="EMBL/GenBank/DDBJ databases">
        <title>Spongiivirga citrea KCTC 32990T.</title>
        <authorList>
            <person name="Wang G."/>
        </authorList>
    </citation>
    <scope>NUCLEOTIDE SEQUENCE [LARGE SCALE GENOMIC DNA]</scope>
    <source>
        <strain evidence="3 4">KCTC 32990</strain>
    </source>
</reference>
<proteinExistence type="predicted"/>
<evidence type="ECO:0000313" key="3">
    <source>
        <dbReference type="EMBL" id="NER18281.1"/>
    </source>
</evidence>
<dbReference type="Pfam" id="PF18962">
    <property type="entry name" value="Por_Secre_tail"/>
    <property type="match status" value="1"/>
</dbReference>
<dbReference type="AlphaFoldDB" id="A0A6M0CKC3"/>